<gene>
    <name evidence="2" type="ORF">AB205_0079970</name>
</gene>
<protein>
    <recommendedName>
        <fullName evidence="4">BESS domain-containing protein</fullName>
    </recommendedName>
</protein>
<accession>A0A2G9QCB5</accession>
<dbReference type="AlphaFoldDB" id="A0A2G9QCB5"/>
<proteinExistence type="predicted"/>
<feature type="region of interest" description="Disordered" evidence="1">
    <location>
        <begin position="251"/>
        <end position="290"/>
    </location>
</feature>
<dbReference type="OrthoDB" id="10430475at2759"/>
<organism evidence="2 3">
    <name type="scientific">Aquarana catesbeiana</name>
    <name type="common">American bullfrog</name>
    <name type="synonym">Rana catesbeiana</name>
    <dbReference type="NCBI Taxonomy" id="8400"/>
    <lineage>
        <taxon>Eukaryota</taxon>
        <taxon>Metazoa</taxon>
        <taxon>Chordata</taxon>
        <taxon>Craniata</taxon>
        <taxon>Vertebrata</taxon>
        <taxon>Euteleostomi</taxon>
        <taxon>Amphibia</taxon>
        <taxon>Batrachia</taxon>
        <taxon>Anura</taxon>
        <taxon>Neobatrachia</taxon>
        <taxon>Ranoidea</taxon>
        <taxon>Ranidae</taxon>
        <taxon>Aquarana</taxon>
    </lineage>
</organism>
<feature type="compositionally biased region" description="Low complexity" evidence="1">
    <location>
        <begin position="49"/>
        <end position="66"/>
    </location>
</feature>
<evidence type="ECO:0000313" key="2">
    <source>
        <dbReference type="EMBL" id="PIO13247.1"/>
    </source>
</evidence>
<feature type="compositionally biased region" description="Low complexity" evidence="1">
    <location>
        <begin position="254"/>
        <end position="268"/>
    </location>
</feature>
<evidence type="ECO:0000256" key="1">
    <source>
        <dbReference type="SAM" id="MobiDB-lite"/>
    </source>
</evidence>
<feature type="region of interest" description="Disordered" evidence="1">
    <location>
        <begin position="13"/>
        <end position="118"/>
    </location>
</feature>
<feature type="compositionally biased region" description="Polar residues" evidence="1">
    <location>
        <begin position="79"/>
        <end position="91"/>
    </location>
</feature>
<name>A0A2G9QCB5_AQUCT</name>
<dbReference type="EMBL" id="KZ059864">
    <property type="protein sequence ID" value="PIO13247.1"/>
    <property type="molecule type" value="Genomic_DNA"/>
</dbReference>
<feature type="compositionally biased region" description="Low complexity" evidence="1">
    <location>
        <begin position="104"/>
        <end position="116"/>
    </location>
</feature>
<keyword evidence="3" id="KW-1185">Reference proteome</keyword>
<sequence>MRWRSLRDWYKKELNEERSADRSGAPSTRRRPNPHAEALSFLRRTTEMRSSVSSVPARARRASSSPENDHADPSKETNSETVSSQEYQPVTQEPAANPNRRIRSTSTTRQTSRTQQDPSFEEYFDHIIQEMRNQSQQPATKVDEFLNISDPDVIFLRMLLCVFREIPPDKRTEVRGDIHAYLTYIVSACKEQRHYPKFQPWGLGFNTPGGSFNKLTPSHQYHETTPSINPYAGPPPTYTIFPSNPGFQRMHVQSHPLSSPSSSQSGSPIDVGSEPSHSSLRSTYPVYENL</sequence>
<dbReference type="Proteomes" id="UP000228934">
    <property type="component" value="Unassembled WGS sequence"/>
</dbReference>
<evidence type="ECO:0008006" key="4">
    <source>
        <dbReference type="Google" id="ProtNLM"/>
    </source>
</evidence>
<evidence type="ECO:0000313" key="3">
    <source>
        <dbReference type="Proteomes" id="UP000228934"/>
    </source>
</evidence>
<feature type="compositionally biased region" description="Basic and acidic residues" evidence="1">
    <location>
        <begin position="67"/>
        <end position="78"/>
    </location>
</feature>
<reference evidence="3" key="1">
    <citation type="journal article" date="2017" name="Nat. Commun.">
        <title>The North American bullfrog draft genome provides insight into hormonal regulation of long noncoding RNA.</title>
        <authorList>
            <person name="Hammond S.A."/>
            <person name="Warren R.L."/>
            <person name="Vandervalk B.P."/>
            <person name="Kucuk E."/>
            <person name="Khan H."/>
            <person name="Gibb E.A."/>
            <person name="Pandoh P."/>
            <person name="Kirk H."/>
            <person name="Zhao Y."/>
            <person name="Jones M."/>
            <person name="Mungall A.J."/>
            <person name="Coope R."/>
            <person name="Pleasance S."/>
            <person name="Moore R.A."/>
            <person name="Holt R.A."/>
            <person name="Round J.M."/>
            <person name="Ohora S."/>
            <person name="Walle B.V."/>
            <person name="Veldhoen N."/>
            <person name="Helbing C.C."/>
            <person name="Birol I."/>
        </authorList>
    </citation>
    <scope>NUCLEOTIDE SEQUENCE [LARGE SCALE GENOMIC DNA]</scope>
</reference>